<feature type="region of interest" description="Disordered" evidence="6">
    <location>
        <begin position="310"/>
        <end position="340"/>
    </location>
</feature>
<protein>
    <recommendedName>
        <fullName evidence="9">TRAM domain-containing protein</fullName>
    </recommendedName>
</protein>
<dbReference type="InterPro" id="IPR025795">
    <property type="entry name" value="tRNA_(uracil-5-)_MeTrfase"/>
</dbReference>
<dbReference type="GO" id="GO:0008033">
    <property type="term" value="P:tRNA processing"/>
    <property type="evidence" value="ECO:0007669"/>
    <property type="project" value="InterPro"/>
</dbReference>
<dbReference type="PANTHER" id="PTHR11061">
    <property type="entry name" value="RNA M5U METHYLTRANSFERASE"/>
    <property type="match status" value="1"/>
</dbReference>
<feature type="active site" description="Nucleophile" evidence="4">
    <location>
        <position position="586"/>
    </location>
</feature>
<feature type="region of interest" description="Disordered" evidence="6">
    <location>
        <begin position="402"/>
        <end position="422"/>
    </location>
</feature>
<accession>A0AAV5GMT7</accession>
<evidence type="ECO:0000256" key="5">
    <source>
        <dbReference type="PROSITE-ProRule" id="PRU10015"/>
    </source>
</evidence>
<dbReference type="GO" id="GO:0032259">
    <property type="term" value="P:methylation"/>
    <property type="evidence" value="ECO:0007669"/>
    <property type="project" value="UniProtKB-KW"/>
</dbReference>
<feature type="binding site" evidence="4">
    <location>
        <position position="452"/>
    </location>
    <ligand>
        <name>S-adenosyl-L-methionine</name>
        <dbReference type="ChEBI" id="CHEBI:59789"/>
    </ligand>
</feature>
<reference evidence="7 8" key="1">
    <citation type="submission" date="2021-12" db="EMBL/GenBank/DDBJ databases">
        <title>High titer production of polyol ester of fatty acids by Rhodotorula paludigena BS15 towards product separation-free biomass refinery.</title>
        <authorList>
            <person name="Mano J."/>
            <person name="Ono H."/>
            <person name="Tanaka T."/>
            <person name="Naito K."/>
            <person name="Sushida H."/>
            <person name="Ike M."/>
            <person name="Tokuyasu K."/>
            <person name="Kitaoka M."/>
        </authorList>
    </citation>
    <scope>NUCLEOTIDE SEQUENCE [LARGE SCALE GENOMIC DNA]</scope>
    <source>
        <strain evidence="7 8">BS15</strain>
    </source>
</reference>
<dbReference type="InterPro" id="IPR030390">
    <property type="entry name" value="MeTrfase_TrmA_AS"/>
</dbReference>
<feature type="region of interest" description="Disordered" evidence="6">
    <location>
        <begin position="1"/>
        <end position="99"/>
    </location>
</feature>
<evidence type="ECO:0000256" key="2">
    <source>
        <dbReference type="ARBA" id="ARBA00022679"/>
    </source>
</evidence>
<feature type="compositionally biased region" description="Basic residues" evidence="6">
    <location>
        <begin position="321"/>
        <end position="330"/>
    </location>
</feature>
<comment type="caution">
    <text evidence="7">The sequence shown here is derived from an EMBL/GenBank/DDBJ whole genome shotgun (WGS) entry which is preliminary data.</text>
</comment>
<proteinExistence type="inferred from homology"/>
<dbReference type="Proteomes" id="UP001342314">
    <property type="component" value="Unassembled WGS sequence"/>
</dbReference>
<evidence type="ECO:0008006" key="9">
    <source>
        <dbReference type="Google" id="ProtNLM"/>
    </source>
</evidence>
<feature type="compositionally biased region" description="Basic residues" evidence="6">
    <location>
        <begin position="80"/>
        <end position="92"/>
    </location>
</feature>
<evidence type="ECO:0000313" key="8">
    <source>
        <dbReference type="Proteomes" id="UP001342314"/>
    </source>
</evidence>
<dbReference type="InterPro" id="IPR029063">
    <property type="entry name" value="SAM-dependent_MTases_sf"/>
</dbReference>
<gene>
    <name evidence="7" type="ORF">Rhopal_003684-T1</name>
</gene>
<keyword evidence="8" id="KW-1185">Reference proteome</keyword>
<feature type="compositionally biased region" description="Low complexity" evidence="6">
    <location>
        <begin position="19"/>
        <end position="37"/>
    </location>
</feature>
<name>A0AAV5GMT7_9BASI</name>
<feature type="binding site" evidence="4">
    <location>
        <position position="509"/>
    </location>
    <ligand>
        <name>S-adenosyl-L-methionine</name>
        <dbReference type="ChEBI" id="CHEBI:59789"/>
    </ligand>
</feature>
<evidence type="ECO:0000256" key="3">
    <source>
        <dbReference type="ARBA" id="ARBA00022691"/>
    </source>
</evidence>
<dbReference type="PROSITE" id="PS01230">
    <property type="entry name" value="TRMA_1"/>
    <property type="match status" value="1"/>
</dbReference>
<keyword evidence="3 4" id="KW-0949">S-adenosyl-L-methionine</keyword>
<evidence type="ECO:0000256" key="4">
    <source>
        <dbReference type="PROSITE-ProRule" id="PRU01024"/>
    </source>
</evidence>
<dbReference type="Gene3D" id="3.40.50.150">
    <property type="entry name" value="Vaccinia Virus protein VP39"/>
    <property type="match status" value="2"/>
</dbReference>
<dbReference type="InterPro" id="IPR012340">
    <property type="entry name" value="NA-bd_OB-fold"/>
</dbReference>
<keyword evidence="1 4" id="KW-0489">Methyltransferase</keyword>
<sequence>MSLPAEKRAHSPTPPPPRSSALDPAAPAAAQAAAADPQTKRVKLTVEDPVSVPPVLVEEPLPSTSTSQPPPSKAKDNKAKQPRKARARKVKPPKPGGVEEAGAFDVLELLGKERVDELVRLQDDEGRDWVAEAEREWGKGAEGKDVEVRVLALNDHGEGLAALTPAGASAPTRLVSIPFALPDELVRIHIHRHEPDYFMSHADLLDILEPSPRRQAEVEELPGRVLSDEMKEKLAAVRAKFGNRVQCEYYGQCSGCQYQPLSYEEQLELKRDVIRRSFANFSGLDPALVPAPGPTLASPLHYAYRTKLTPHFQVPPSGHNQKNRRKAKGKGKADGDAEAEQAHKEWDITIGFEQKGRKRIVDIEECVIATKVINDALVGGREKVKSNISAYKRGATILLRDSLPPRPAEQTTKPTDYAPSTEPHVCITDHHATVREQVGTVEFEQQAGSFFQNNNSILPSLLDAVKAAVGPRPSGSGDGVKRYLVDAYCGSGLFAISLADLFDRVEGIEIDKASIKWAKRNAEFNAGPGRAEVGFRDGKAEDIFGSIDFPPDQTSVLIDPPRKGCDEQFLKQLLALKPATIVYVSCNPRTQARDVGWLVKHSAAEEERAHSGKKGYWIESVRAADLFSQTHHAEGLAILRREV</sequence>
<keyword evidence="2 4" id="KW-0808">Transferase</keyword>
<organism evidence="7 8">
    <name type="scientific">Rhodotorula paludigena</name>
    <dbReference type="NCBI Taxonomy" id="86838"/>
    <lineage>
        <taxon>Eukaryota</taxon>
        <taxon>Fungi</taxon>
        <taxon>Dikarya</taxon>
        <taxon>Basidiomycota</taxon>
        <taxon>Pucciniomycotina</taxon>
        <taxon>Microbotryomycetes</taxon>
        <taxon>Sporidiobolales</taxon>
        <taxon>Sporidiobolaceae</taxon>
        <taxon>Rhodotorula</taxon>
    </lineage>
</organism>
<dbReference type="SUPFAM" id="SSF53335">
    <property type="entry name" value="S-adenosyl-L-methionine-dependent methyltransferases"/>
    <property type="match status" value="1"/>
</dbReference>
<dbReference type="EMBL" id="BQKY01000007">
    <property type="protein sequence ID" value="GJN90672.1"/>
    <property type="molecule type" value="Genomic_DNA"/>
</dbReference>
<dbReference type="Gene3D" id="2.40.50.140">
    <property type="entry name" value="Nucleic acid-binding proteins"/>
    <property type="match status" value="1"/>
</dbReference>
<feature type="binding site" evidence="4">
    <location>
        <position position="559"/>
    </location>
    <ligand>
        <name>S-adenosyl-L-methionine</name>
        <dbReference type="ChEBI" id="CHEBI:59789"/>
    </ligand>
</feature>
<feature type="binding site" evidence="4">
    <location>
        <position position="488"/>
    </location>
    <ligand>
        <name>S-adenosyl-L-methionine</name>
        <dbReference type="ChEBI" id="CHEBI:59789"/>
    </ligand>
</feature>
<evidence type="ECO:0000313" key="7">
    <source>
        <dbReference type="EMBL" id="GJN90672.1"/>
    </source>
</evidence>
<comment type="similarity">
    <text evidence="4">Belongs to the class I-like SAM-binding methyltransferase superfamily. RNA M5U methyltransferase family.</text>
</comment>
<evidence type="ECO:0000256" key="6">
    <source>
        <dbReference type="SAM" id="MobiDB-lite"/>
    </source>
</evidence>
<dbReference type="PROSITE" id="PS51622">
    <property type="entry name" value="SAM_MT_RNA_M5U_2"/>
    <property type="match status" value="1"/>
</dbReference>
<dbReference type="PROSITE" id="PS51687">
    <property type="entry name" value="SAM_MT_RNA_M5U"/>
    <property type="match status" value="1"/>
</dbReference>
<dbReference type="Gene3D" id="2.40.50.1070">
    <property type="match status" value="1"/>
</dbReference>
<dbReference type="AlphaFoldDB" id="A0AAV5GMT7"/>
<feature type="compositionally biased region" description="Basic and acidic residues" evidence="6">
    <location>
        <begin position="331"/>
        <end position="340"/>
    </location>
</feature>
<feature type="active site" evidence="5">
    <location>
        <position position="586"/>
    </location>
</feature>
<dbReference type="InterPro" id="IPR010280">
    <property type="entry name" value="U5_MeTrfase_fam"/>
</dbReference>
<evidence type="ECO:0000256" key="1">
    <source>
        <dbReference type="ARBA" id="ARBA00022603"/>
    </source>
</evidence>
<dbReference type="GO" id="GO:0030697">
    <property type="term" value="F:tRNA (uracil(54)-C5)-methyltransferase activity, S-adenosyl methionine-dependent"/>
    <property type="evidence" value="ECO:0007669"/>
    <property type="project" value="InterPro"/>
</dbReference>
<feature type="compositionally biased region" description="Low complexity" evidence="6">
    <location>
        <begin position="47"/>
        <end position="67"/>
    </location>
</feature>
<dbReference type="Pfam" id="PF05958">
    <property type="entry name" value="tRNA_U5-meth_tr"/>
    <property type="match status" value="2"/>
</dbReference>
<dbReference type="PANTHER" id="PTHR11061:SF30">
    <property type="entry name" value="TRNA (URACIL(54)-C(5))-METHYLTRANSFERASE"/>
    <property type="match status" value="1"/>
</dbReference>